<accession>A0A132NTZ8</accession>
<gene>
    <name evidence="1" type="ORF">QR46_2471</name>
</gene>
<dbReference type="EMBL" id="JXTI01000065">
    <property type="protein sequence ID" value="KWX13546.1"/>
    <property type="molecule type" value="Genomic_DNA"/>
</dbReference>
<dbReference type="Proteomes" id="UP000070089">
    <property type="component" value="Unassembled WGS sequence"/>
</dbReference>
<organism evidence="1 2">
    <name type="scientific">Giardia duodenalis assemblage B</name>
    <dbReference type="NCBI Taxonomy" id="1394984"/>
    <lineage>
        <taxon>Eukaryota</taxon>
        <taxon>Metamonada</taxon>
        <taxon>Diplomonadida</taxon>
        <taxon>Hexamitidae</taxon>
        <taxon>Giardiinae</taxon>
        <taxon>Giardia</taxon>
    </lineage>
</organism>
<evidence type="ECO:0000313" key="2">
    <source>
        <dbReference type="Proteomes" id="UP000070089"/>
    </source>
</evidence>
<dbReference type="VEuPathDB" id="GiardiaDB:QR46_2471"/>
<protein>
    <submittedName>
        <fullName evidence="1">Uncharacterized protein</fullName>
    </submittedName>
</protein>
<comment type="caution">
    <text evidence="1">The sequence shown here is derived from an EMBL/GenBank/DDBJ whole genome shotgun (WGS) entry which is preliminary data.</text>
</comment>
<proteinExistence type="predicted"/>
<dbReference type="OrthoDB" id="10253063at2759"/>
<evidence type="ECO:0000313" key="1">
    <source>
        <dbReference type="EMBL" id="KWX13546.1"/>
    </source>
</evidence>
<dbReference type="AlphaFoldDB" id="A0A132NTZ8"/>
<name>A0A132NTZ8_GIAIN</name>
<reference evidence="1 2" key="1">
    <citation type="journal article" date="2015" name="Mol. Biochem. Parasitol.">
        <title>Identification of polymorphic genes for use in assemblage B genotyping assays through comparative genomics of multiple assemblage B Giardia duodenalis isolates.</title>
        <authorList>
            <person name="Wielinga C."/>
            <person name="Thompson R.C."/>
            <person name="Monis P."/>
            <person name="Ryan U."/>
        </authorList>
    </citation>
    <scope>NUCLEOTIDE SEQUENCE [LARGE SCALE GENOMIC DNA]</scope>
    <source>
        <strain evidence="1 2">BAH15c1</strain>
    </source>
</reference>
<sequence>MSRSKLKTILTYLKGGDEPLFRPANAAHTALVFVTEQCSQTCYCTLLIFLRSRPMQAVYIISRVSGTLLFTKEFSGDNYQDEEALEPVQTPARAFTFSPLRNHNALIGNMSAPQLYWSLYLNMMDDDTYEDTYYVTNDALVVFAHCPHSVLAVGVFGVPMAHLSLVVGWPHRDEMSDSQDMGGLFQASIYTTDANNTLDEPSIDERPKNRTAVSEYQLIEHADDYVFHASALVRCMGTGFTAAFDRTLQKCSTNMKARFMRFESLLSKIIADWFGQYILRGLALVMCPAGVARNRVQGAGQWDPHMQAVQLLVLVCTIHKPTTSVSDAPHLCHAELATQGHTELAQATPRGEAPSMGQKNTDIVYFSTPILTRESPGYRYSIQKTPRRGRVAKKAPTTPARSCTVGSAEQINAYSYRVTRAYLEAGLCSDPELLAKDFYCCLSDVITTMMATEQTMGGSIEDGHASLFITFSNIKYRLVVFWQDASKALFALVLKDSSLHGRHIPFWFPFLLPPLMEF</sequence>